<dbReference type="OrthoDB" id="9933327at2"/>
<name>A0A1X2F4Z2_9MYCO</name>
<evidence type="ECO:0000313" key="2">
    <source>
        <dbReference type="Proteomes" id="UP000193964"/>
    </source>
</evidence>
<dbReference type="RefSeq" id="WP_085145777.1">
    <property type="nucleotide sequence ID" value="NZ_JACKUA010000002.1"/>
</dbReference>
<comment type="caution">
    <text evidence="1">The sequence shown here is derived from an EMBL/GenBank/DDBJ whole genome shotgun (WGS) entry which is preliminary data.</text>
</comment>
<sequence>MFAAGSYVMVREGVSVAEGLEGVLCRVCGVHDDLRDIRRVDAATGAVIGIEVRFSVSELVSASR</sequence>
<reference evidence="1 2" key="1">
    <citation type="submission" date="2016-01" db="EMBL/GenBank/DDBJ databases">
        <title>The new phylogeny of the genus Mycobacterium.</title>
        <authorList>
            <person name="Tarcisio F."/>
            <person name="Conor M."/>
            <person name="Antonella G."/>
            <person name="Elisabetta G."/>
            <person name="Giulia F.S."/>
            <person name="Sara T."/>
            <person name="Anna F."/>
            <person name="Clotilde B."/>
            <person name="Roberto B."/>
            <person name="Veronica D.S."/>
            <person name="Fabio R."/>
            <person name="Monica P."/>
            <person name="Olivier J."/>
            <person name="Enrico T."/>
            <person name="Nicola S."/>
        </authorList>
    </citation>
    <scope>NUCLEOTIDE SEQUENCE [LARGE SCALE GENOMIC DNA]</scope>
    <source>
        <strain evidence="1 2">ATCC 700010</strain>
    </source>
</reference>
<protein>
    <submittedName>
        <fullName evidence="1">Uncharacterized protein</fullName>
    </submittedName>
</protein>
<proteinExistence type="predicted"/>
<dbReference type="EMBL" id="LQQA01000022">
    <property type="protein sequence ID" value="ORX13493.1"/>
    <property type="molecule type" value="Genomic_DNA"/>
</dbReference>
<dbReference type="AlphaFoldDB" id="A0A1X2F4Z2"/>
<organism evidence="1 2">
    <name type="scientific">Mycolicibacterium wolinskyi</name>
    <dbReference type="NCBI Taxonomy" id="59750"/>
    <lineage>
        <taxon>Bacteria</taxon>
        <taxon>Bacillati</taxon>
        <taxon>Actinomycetota</taxon>
        <taxon>Actinomycetes</taxon>
        <taxon>Mycobacteriales</taxon>
        <taxon>Mycobacteriaceae</taxon>
        <taxon>Mycolicibacterium</taxon>
    </lineage>
</organism>
<evidence type="ECO:0000313" key="1">
    <source>
        <dbReference type="EMBL" id="ORX13493.1"/>
    </source>
</evidence>
<dbReference type="Proteomes" id="UP000193964">
    <property type="component" value="Unassembled WGS sequence"/>
</dbReference>
<accession>A0A1X2F4Z2</accession>
<gene>
    <name evidence="1" type="ORF">AWC31_30065</name>
</gene>